<proteinExistence type="predicted"/>
<reference evidence="2" key="1">
    <citation type="submission" date="2021-01" db="EMBL/GenBank/DDBJ databases">
        <title>Modified the classification status of verrucomicrobia.</title>
        <authorList>
            <person name="Feng X."/>
        </authorList>
    </citation>
    <scope>NUCLEOTIDE SEQUENCE</scope>
    <source>
        <strain evidence="2">_KCTC 22039</strain>
    </source>
</reference>
<keyword evidence="1" id="KW-0812">Transmembrane</keyword>
<keyword evidence="1" id="KW-1133">Transmembrane helix</keyword>
<dbReference type="AlphaFoldDB" id="A0A8J7MFH9"/>
<keyword evidence="1" id="KW-0472">Membrane</keyword>
<evidence type="ECO:0000256" key="1">
    <source>
        <dbReference type="SAM" id="Phobius"/>
    </source>
</evidence>
<protein>
    <submittedName>
        <fullName evidence="2">Uncharacterized protein</fullName>
    </submittedName>
</protein>
<evidence type="ECO:0000313" key="2">
    <source>
        <dbReference type="EMBL" id="MBK1791782.1"/>
    </source>
</evidence>
<dbReference type="EMBL" id="JAENIM010000041">
    <property type="protein sequence ID" value="MBK1791782.1"/>
    <property type="molecule type" value="Genomic_DNA"/>
</dbReference>
<evidence type="ECO:0000313" key="3">
    <source>
        <dbReference type="Proteomes" id="UP000624703"/>
    </source>
</evidence>
<feature type="transmembrane region" description="Helical" evidence="1">
    <location>
        <begin position="110"/>
        <end position="129"/>
    </location>
</feature>
<organism evidence="2 3">
    <name type="scientific">Persicirhabdus sediminis</name>
    <dbReference type="NCBI Taxonomy" id="454144"/>
    <lineage>
        <taxon>Bacteria</taxon>
        <taxon>Pseudomonadati</taxon>
        <taxon>Verrucomicrobiota</taxon>
        <taxon>Verrucomicrobiia</taxon>
        <taxon>Verrucomicrobiales</taxon>
        <taxon>Verrucomicrobiaceae</taxon>
        <taxon>Persicirhabdus</taxon>
    </lineage>
</organism>
<dbReference type="RefSeq" id="WP_200311801.1">
    <property type="nucleotide sequence ID" value="NZ_JAENIM010000041.1"/>
</dbReference>
<accession>A0A8J7MFH9</accession>
<comment type="caution">
    <text evidence="2">The sequence shown here is derived from an EMBL/GenBank/DDBJ whole genome shotgun (WGS) entry which is preliminary data.</text>
</comment>
<gene>
    <name evidence="2" type="ORF">JIN82_11525</name>
</gene>
<name>A0A8J7MFH9_9BACT</name>
<feature type="transmembrane region" description="Helical" evidence="1">
    <location>
        <begin position="74"/>
        <end position="89"/>
    </location>
</feature>
<dbReference type="Proteomes" id="UP000624703">
    <property type="component" value="Unassembled WGS sequence"/>
</dbReference>
<keyword evidence="3" id="KW-1185">Reference proteome</keyword>
<sequence length="130" mass="15160">MKPLIYRFDPHKQTLYITRHITRQVYQYHLVAKKDAIARERELQKEQQKRDCLFGPTTIFIFILLMNYAAHHSLVFAIILLAPLSYCYLRASRVLYNSEPANTKLAPSKWLVYGCIAEAIYLIIIILTGS</sequence>